<evidence type="ECO:0000313" key="20">
    <source>
        <dbReference type="Proteomes" id="UP000294192"/>
    </source>
</evidence>
<comment type="pathway">
    <text evidence="16">Pyrimidine metabolism; UMP biosynthesis via de novo pathway; (S)-dihydroorotate from bicarbonate: step 1/3.</text>
</comment>
<dbReference type="SUPFAM" id="SSF56059">
    <property type="entry name" value="Glutathione synthetase ATP-binding domain-like"/>
    <property type="match status" value="2"/>
</dbReference>
<comment type="catalytic activity">
    <reaction evidence="14 16">
        <text>hydrogencarbonate + NH4(+) + 2 ATP = carbamoyl phosphate + 2 ADP + phosphate + 2 H(+)</text>
        <dbReference type="Rhea" id="RHEA:18029"/>
        <dbReference type="ChEBI" id="CHEBI:15378"/>
        <dbReference type="ChEBI" id="CHEBI:17544"/>
        <dbReference type="ChEBI" id="CHEBI:28938"/>
        <dbReference type="ChEBI" id="CHEBI:30616"/>
        <dbReference type="ChEBI" id="CHEBI:43474"/>
        <dbReference type="ChEBI" id="CHEBI:58228"/>
        <dbReference type="ChEBI" id="CHEBI:456216"/>
        <dbReference type="EC" id="6.3.4.16"/>
    </reaction>
</comment>
<dbReference type="GO" id="GO:0006526">
    <property type="term" value="P:L-arginine biosynthetic process"/>
    <property type="evidence" value="ECO:0007669"/>
    <property type="project" value="UniProtKB-UniRule"/>
</dbReference>
<dbReference type="InterPro" id="IPR011761">
    <property type="entry name" value="ATP-grasp"/>
</dbReference>
<dbReference type="Pfam" id="PF25596">
    <property type="entry name" value="CPSase_L_D1"/>
    <property type="match status" value="2"/>
</dbReference>
<dbReference type="InterPro" id="IPR005483">
    <property type="entry name" value="CPSase_dom"/>
</dbReference>
<feature type="binding site" evidence="16">
    <location>
        <position position="210"/>
    </location>
    <ligand>
        <name>ATP</name>
        <dbReference type="ChEBI" id="CHEBI:30616"/>
        <label>1</label>
    </ligand>
</feature>
<feature type="binding site" evidence="16">
    <location>
        <position position="215"/>
    </location>
    <ligand>
        <name>ATP</name>
        <dbReference type="ChEBI" id="CHEBI:30616"/>
        <label>1</label>
    </ligand>
</feature>
<feature type="domain" description="MGS-like" evidence="18">
    <location>
        <begin position="931"/>
        <end position="1060"/>
    </location>
</feature>
<dbReference type="InterPro" id="IPR036897">
    <property type="entry name" value="CarbamoylP_synth_lsu_oligo_sf"/>
</dbReference>
<dbReference type="GO" id="GO:0004088">
    <property type="term" value="F:carbamoyl-phosphate synthase (glutamine-hydrolyzing) activity"/>
    <property type="evidence" value="ECO:0007669"/>
    <property type="project" value="UniProtKB-UniRule"/>
</dbReference>
<feature type="domain" description="ATP-grasp" evidence="17">
    <location>
        <begin position="133"/>
        <end position="327"/>
    </location>
</feature>
<evidence type="ECO:0000256" key="5">
    <source>
        <dbReference type="ARBA" id="ARBA00022598"/>
    </source>
</evidence>
<feature type="binding site" evidence="16">
    <location>
        <position position="834"/>
    </location>
    <ligand>
        <name>Mg(2+)</name>
        <dbReference type="ChEBI" id="CHEBI:18420"/>
        <label>4</label>
    </ligand>
</feature>
<evidence type="ECO:0000256" key="9">
    <source>
        <dbReference type="ARBA" id="ARBA00022741"/>
    </source>
</evidence>
<dbReference type="Pfam" id="PF02786">
    <property type="entry name" value="CPSase_L_D2"/>
    <property type="match status" value="2"/>
</dbReference>
<dbReference type="Pfam" id="PF02787">
    <property type="entry name" value="CPSase_L_D3"/>
    <property type="match status" value="1"/>
</dbReference>
<keyword evidence="12 16" id="KW-0665">Pyrimidine biosynthesis</keyword>
<feature type="binding site" evidence="16">
    <location>
        <position position="777"/>
    </location>
    <ligand>
        <name>ATP</name>
        <dbReference type="ChEBI" id="CHEBI:30616"/>
        <label>2</label>
    </ligand>
</feature>
<feature type="binding site" evidence="16">
    <location>
        <position position="241"/>
    </location>
    <ligand>
        <name>ATP</name>
        <dbReference type="ChEBI" id="CHEBI:30616"/>
        <label>1</label>
    </ligand>
</feature>
<feature type="binding site" evidence="16">
    <location>
        <position position="752"/>
    </location>
    <ligand>
        <name>ATP</name>
        <dbReference type="ChEBI" id="CHEBI:30616"/>
        <label>2</label>
    </ligand>
</feature>
<evidence type="ECO:0000256" key="1">
    <source>
        <dbReference type="ARBA" id="ARBA00001936"/>
    </source>
</evidence>
<feature type="binding site" evidence="16">
    <location>
        <position position="298"/>
    </location>
    <ligand>
        <name>Mg(2+)</name>
        <dbReference type="ChEBI" id="CHEBI:18420"/>
        <label>1</label>
    </ligand>
</feature>
<dbReference type="PROSITE" id="PS00866">
    <property type="entry name" value="CPSASE_1"/>
    <property type="match status" value="2"/>
</dbReference>
<dbReference type="EC" id="6.3.4.16" evidence="16"/>
<feature type="binding site" evidence="16">
    <location>
        <position position="832"/>
    </location>
    <ligand>
        <name>ATP</name>
        <dbReference type="ChEBI" id="CHEBI:30616"/>
        <label>2</label>
    </ligand>
</feature>
<feature type="binding site" evidence="16">
    <location>
        <position position="243"/>
    </location>
    <ligand>
        <name>ATP</name>
        <dbReference type="ChEBI" id="CHEBI:30616"/>
        <label>1</label>
    </ligand>
</feature>
<feature type="binding site" evidence="16">
    <location>
        <position position="208"/>
    </location>
    <ligand>
        <name>ATP</name>
        <dbReference type="ChEBI" id="CHEBI:30616"/>
        <label>1</label>
    </ligand>
</feature>
<dbReference type="PROSITE" id="PS51855">
    <property type="entry name" value="MGS"/>
    <property type="match status" value="1"/>
</dbReference>
<dbReference type="SUPFAM" id="SSF52335">
    <property type="entry name" value="Methylglyoxal synthase-like"/>
    <property type="match status" value="1"/>
</dbReference>
<dbReference type="UniPathway" id="UPA00068">
    <property type="reaction ID" value="UER00171"/>
</dbReference>
<proteinExistence type="inferred from homology"/>
<feature type="binding site" evidence="16">
    <location>
        <position position="284"/>
    </location>
    <ligand>
        <name>ATP</name>
        <dbReference type="ChEBI" id="CHEBI:30616"/>
        <label>1</label>
    </ligand>
</feature>
<dbReference type="Proteomes" id="UP000294192">
    <property type="component" value="Unassembled WGS sequence"/>
</dbReference>
<name>A0A4R0XLE1_9MOLU</name>
<dbReference type="PANTHER" id="PTHR11405">
    <property type="entry name" value="CARBAMOYLTRANSFERASE FAMILY MEMBER"/>
    <property type="match status" value="1"/>
</dbReference>
<keyword evidence="7" id="KW-0479">Metal-binding</keyword>
<feature type="binding site" evidence="16">
    <location>
        <position position="778"/>
    </location>
    <ligand>
        <name>ATP</name>
        <dbReference type="ChEBI" id="CHEBI:30616"/>
        <label>2</label>
    </ligand>
</feature>
<dbReference type="InterPro" id="IPR013815">
    <property type="entry name" value="ATP_grasp_subdomain_1"/>
</dbReference>
<dbReference type="GO" id="GO:0005737">
    <property type="term" value="C:cytoplasm"/>
    <property type="evidence" value="ECO:0007669"/>
    <property type="project" value="TreeGrafter"/>
</dbReference>
<feature type="binding site" evidence="16">
    <location>
        <position position="175"/>
    </location>
    <ligand>
        <name>ATP</name>
        <dbReference type="ChEBI" id="CHEBI:30616"/>
        <label>1</label>
    </ligand>
</feature>
<feature type="binding site" evidence="16">
    <location>
        <position position="300"/>
    </location>
    <ligand>
        <name>Mn(2+)</name>
        <dbReference type="ChEBI" id="CHEBI:29035"/>
        <label>2</label>
    </ligand>
</feature>
<keyword evidence="20" id="KW-1185">Reference proteome</keyword>
<evidence type="ECO:0000256" key="12">
    <source>
        <dbReference type="ARBA" id="ARBA00022975"/>
    </source>
</evidence>
<feature type="region of interest" description="Allosteric domain" evidence="16">
    <location>
        <begin position="932"/>
        <end position="1060"/>
    </location>
</feature>
<dbReference type="EMBL" id="PSZO01000006">
    <property type="protein sequence ID" value="TCG11473.1"/>
    <property type="molecule type" value="Genomic_DNA"/>
</dbReference>
<feature type="binding site" evidence="16">
    <location>
        <position position="820"/>
    </location>
    <ligand>
        <name>Mn(2+)</name>
        <dbReference type="ChEBI" id="CHEBI:29035"/>
        <label>3</label>
    </ligand>
</feature>
<evidence type="ECO:0000256" key="8">
    <source>
        <dbReference type="ARBA" id="ARBA00022737"/>
    </source>
</evidence>
<keyword evidence="4 16" id="KW-0055">Arginine biosynthesis</keyword>
<feature type="binding site" evidence="16">
    <location>
        <position position="707"/>
    </location>
    <ligand>
        <name>ATP</name>
        <dbReference type="ChEBI" id="CHEBI:30616"/>
        <label>2</label>
    </ligand>
</feature>
<feature type="binding site" evidence="16">
    <location>
        <position position="820"/>
    </location>
    <ligand>
        <name>ATP</name>
        <dbReference type="ChEBI" id="CHEBI:30616"/>
        <label>2</label>
    </ligand>
</feature>
<dbReference type="AlphaFoldDB" id="A0A4R0XLE1"/>
<dbReference type="PANTHER" id="PTHR11405:SF53">
    <property type="entry name" value="CARBAMOYL-PHOSPHATE SYNTHASE [AMMONIA], MITOCHONDRIAL"/>
    <property type="match status" value="1"/>
</dbReference>
<feature type="binding site" evidence="16">
    <location>
        <position position="748"/>
    </location>
    <ligand>
        <name>ATP</name>
        <dbReference type="ChEBI" id="CHEBI:30616"/>
        <label>2</label>
    </ligand>
</feature>
<feature type="binding site" evidence="16">
    <location>
        <position position="832"/>
    </location>
    <ligand>
        <name>Mg(2+)</name>
        <dbReference type="ChEBI" id="CHEBI:18420"/>
        <label>3</label>
    </ligand>
</feature>
<dbReference type="Gene3D" id="3.30.1490.20">
    <property type="entry name" value="ATP-grasp fold, A domain"/>
    <property type="match status" value="1"/>
</dbReference>
<dbReference type="FunFam" id="3.40.50.20:FF:000001">
    <property type="entry name" value="Carbamoyl-phosphate synthase large chain"/>
    <property type="match status" value="2"/>
</dbReference>
<feature type="binding site" evidence="16">
    <location>
        <position position="176"/>
    </location>
    <ligand>
        <name>ATP</name>
        <dbReference type="ChEBI" id="CHEBI:30616"/>
        <label>1</label>
    </ligand>
</feature>
<gene>
    <name evidence="16" type="primary">carB</name>
    <name evidence="19" type="ORF">C4B24_01805</name>
</gene>
<dbReference type="GO" id="GO:0004087">
    <property type="term" value="F:carbamoyl-phosphate synthase (ammonia) activity"/>
    <property type="evidence" value="ECO:0007669"/>
    <property type="project" value="UniProtKB-EC"/>
</dbReference>
<dbReference type="GO" id="GO:0006541">
    <property type="term" value="P:glutamine metabolic process"/>
    <property type="evidence" value="ECO:0007669"/>
    <property type="project" value="TreeGrafter"/>
</dbReference>
<protein>
    <recommendedName>
        <fullName evidence="16">Carbamoyl phosphate synthase large chain</fullName>
        <ecNumber evidence="16">6.3.4.16</ecNumber>
        <ecNumber evidence="16">6.3.5.5</ecNumber>
    </recommendedName>
    <alternativeName>
        <fullName evidence="16">Carbamoyl phosphate synthetase ammonia chain</fullName>
    </alternativeName>
</protein>
<dbReference type="PROSITE" id="PS50975">
    <property type="entry name" value="ATP_GRASP"/>
    <property type="match status" value="2"/>
</dbReference>
<dbReference type="Gene3D" id="3.40.50.1380">
    <property type="entry name" value="Methylglyoxal synthase-like domain"/>
    <property type="match status" value="1"/>
</dbReference>
<dbReference type="FunFam" id="1.10.1030.10:FF:000002">
    <property type="entry name" value="Carbamoyl-phosphate synthase large chain"/>
    <property type="match status" value="1"/>
</dbReference>
<evidence type="ECO:0000256" key="7">
    <source>
        <dbReference type="ARBA" id="ARBA00022723"/>
    </source>
</evidence>
<evidence type="ECO:0000256" key="13">
    <source>
        <dbReference type="ARBA" id="ARBA00023211"/>
    </source>
</evidence>
<feature type="binding site" evidence="16">
    <location>
        <position position="169"/>
    </location>
    <ligand>
        <name>ATP</name>
        <dbReference type="ChEBI" id="CHEBI:30616"/>
        <label>1</label>
    </ligand>
</feature>
<evidence type="ECO:0000259" key="17">
    <source>
        <dbReference type="PROSITE" id="PS50975"/>
    </source>
</evidence>
<dbReference type="Gene3D" id="3.30.470.20">
    <property type="entry name" value="ATP-grasp fold, B domain"/>
    <property type="match status" value="2"/>
</dbReference>
<feature type="binding site" evidence="16">
    <location>
        <position position="832"/>
    </location>
    <ligand>
        <name>Mg(2+)</name>
        <dbReference type="ChEBI" id="CHEBI:18420"/>
        <label>4</label>
    </ligand>
</feature>
<evidence type="ECO:0000256" key="2">
    <source>
        <dbReference type="ARBA" id="ARBA00005077"/>
    </source>
</evidence>
<keyword evidence="8 16" id="KW-0677">Repeat</keyword>
<keyword evidence="11" id="KW-0460">Magnesium</keyword>
<dbReference type="InterPro" id="IPR011607">
    <property type="entry name" value="MGS-like_dom"/>
</dbReference>
<dbReference type="GO" id="GO:0044205">
    <property type="term" value="P:'de novo' UMP biosynthetic process"/>
    <property type="evidence" value="ECO:0007669"/>
    <property type="project" value="UniProtKB-UniRule"/>
</dbReference>
<feature type="binding site" evidence="16">
    <location>
        <position position="300"/>
    </location>
    <ligand>
        <name>Mg(2+)</name>
        <dbReference type="ChEBI" id="CHEBI:18420"/>
        <label>2</label>
    </ligand>
</feature>
<dbReference type="NCBIfam" id="NF009455">
    <property type="entry name" value="PRK12815.1"/>
    <property type="match status" value="1"/>
</dbReference>
<dbReference type="InterPro" id="IPR058047">
    <property type="entry name" value="CPSase_preATP-grasp"/>
</dbReference>
<comment type="caution">
    <text evidence="16">Lacks conserved residue(s) required for the propagation of feature annotation.</text>
</comment>
<evidence type="ECO:0000259" key="18">
    <source>
        <dbReference type="PROSITE" id="PS51855"/>
    </source>
</evidence>
<dbReference type="NCBIfam" id="TIGR01369">
    <property type="entry name" value="CPSaseII_lrg"/>
    <property type="match status" value="1"/>
</dbReference>
<dbReference type="OrthoDB" id="9804197at2"/>
<comment type="cofactor">
    <cofactor evidence="1">
        <name>Mn(2+)</name>
        <dbReference type="ChEBI" id="CHEBI:29035"/>
    </cofactor>
</comment>
<comment type="cofactor">
    <cofactor evidence="16">
        <name>Mg(2+)</name>
        <dbReference type="ChEBI" id="CHEBI:18420"/>
    </cofactor>
    <cofactor evidence="16">
        <name>Mn(2+)</name>
        <dbReference type="ChEBI" id="CHEBI:29035"/>
    </cofactor>
    <text evidence="16">Binds 4 Mg(2+) or Mn(2+) ions per subunit.</text>
</comment>
<evidence type="ECO:0000313" key="19">
    <source>
        <dbReference type="EMBL" id="TCG11473.1"/>
    </source>
</evidence>
<keyword evidence="5 16" id="KW-0436">Ligase</keyword>
<feature type="region of interest" description="Carboxyphosphate synthetic domain" evidence="16">
    <location>
        <begin position="1"/>
        <end position="401"/>
    </location>
</feature>
<feature type="binding site" evidence="16">
    <location>
        <position position="298"/>
    </location>
    <ligand>
        <name>Mg(2+)</name>
        <dbReference type="ChEBI" id="CHEBI:18420"/>
        <label>2</label>
    </ligand>
</feature>
<dbReference type="SUPFAM" id="SSF48108">
    <property type="entry name" value="Carbamoyl phosphate synthetase, large subunit connection domain"/>
    <property type="match status" value="1"/>
</dbReference>
<feature type="domain" description="ATP-grasp" evidence="17">
    <location>
        <begin position="671"/>
        <end position="861"/>
    </location>
</feature>
<dbReference type="InterPro" id="IPR016185">
    <property type="entry name" value="PreATP-grasp_dom_sf"/>
</dbReference>
<keyword evidence="10 16" id="KW-0067">ATP-binding</keyword>
<dbReference type="InterPro" id="IPR036914">
    <property type="entry name" value="MGS-like_dom_sf"/>
</dbReference>
<comment type="catalytic activity">
    <reaction evidence="15 16">
        <text>hydrogencarbonate + L-glutamine + 2 ATP + H2O = carbamoyl phosphate + L-glutamate + 2 ADP + phosphate + 2 H(+)</text>
        <dbReference type="Rhea" id="RHEA:18633"/>
        <dbReference type="ChEBI" id="CHEBI:15377"/>
        <dbReference type="ChEBI" id="CHEBI:15378"/>
        <dbReference type="ChEBI" id="CHEBI:17544"/>
        <dbReference type="ChEBI" id="CHEBI:29985"/>
        <dbReference type="ChEBI" id="CHEBI:30616"/>
        <dbReference type="ChEBI" id="CHEBI:43474"/>
        <dbReference type="ChEBI" id="CHEBI:58228"/>
        <dbReference type="ChEBI" id="CHEBI:58359"/>
        <dbReference type="ChEBI" id="CHEBI:456216"/>
        <dbReference type="EC" id="6.3.5.5"/>
    </reaction>
</comment>
<comment type="domain">
    <text evidence="16">The large subunit is composed of 2 ATP-grasp domains that are involved in binding the 2 ATP molecules needed for carbamoyl phosphate synthesis. The N-terminal ATP-grasp domain (referred to as the carboxyphosphate synthetic component) catalyzes the ATP-dependent phosphorylation of hydrogencarbonate to carboxyphosphate and the subsequent nucleophilic attack by ammonia to form a carbamate intermediate. The C-terminal ATP-grasp domain (referred to as the carbamoyl phosphate synthetic component) then catalyzes the phosphorylation of carbamate with the second ATP to form the end product carbamoyl phosphate. The reactive and unstable enzyme intermediates are sequentially channeled from one active site to the next through the interior of the protein over a distance of at least 96 A.</text>
</comment>
<reference evidence="19 20" key="1">
    <citation type="submission" date="2018-02" db="EMBL/GenBank/DDBJ databases">
        <title>Mycoplasma marinum and Mycoplasma todarodis sp. nov., moderately halophilic and psychrotolerant mycoplasmas isolated from cephalopods.</title>
        <authorList>
            <person name="Viver T."/>
        </authorList>
    </citation>
    <scope>NUCLEOTIDE SEQUENCE [LARGE SCALE GENOMIC DNA]</scope>
    <source>
        <strain evidence="19 20">PE</strain>
    </source>
</reference>
<dbReference type="SMART" id="SM00851">
    <property type="entry name" value="MGS"/>
    <property type="match status" value="1"/>
</dbReference>
<comment type="pathway">
    <text evidence="2 16">Amino-acid biosynthesis; L-arginine biosynthesis; carbamoyl phosphate from bicarbonate: step 1/1.</text>
</comment>
<feature type="binding site" evidence="16">
    <location>
        <position position="298"/>
    </location>
    <ligand>
        <name>Mn(2+)</name>
        <dbReference type="ChEBI" id="CHEBI:29035"/>
        <label>1</label>
    </ligand>
</feature>
<dbReference type="RefSeq" id="WP_131598766.1">
    <property type="nucleotide sequence ID" value="NZ_PSZO01000006.1"/>
</dbReference>
<evidence type="ECO:0000256" key="4">
    <source>
        <dbReference type="ARBA" id="ARBA00022571"/>
    </source>
</evidence>
<dbReference type="NCBIfam" id="NF003671">
    <property type="entry name" value="PRK05294.1"/>
    <property type="match status" value="1"/>
</dbReference>
<feature type="binding site" evidence="16">
    <location>
        <position position="298"/>
    </location>
    <ligand>
        <name>ATP</name>
        <dbReference type="ChEBI" id="CHEBI:30616"/>
        <label>1</label>
    </ligand>
</feature>
<feature type="binding site" evidence="16">
    <location>
        <position position="284"/>
    </location>
    <ligand>
        <name>Mg(2+)</name>
        <dbReference type="ChEBI" id="CHEBI:18420"/>
        <label>1</label>
    </ligand>
</feature>
<dbReference type="GO" id="GO:0046872">
    <property type="term" value="F:metal ion binding"/>
    <property type="evidence" value="ECO:0007669"/>
    <property type="project" value="UniProtKB-KW"/>
</dbReference>
<dbReference type="GO" id="GO:0005524">
    <property type="term" value="F:ATP binding"/>
    <property type="evidence" value="ECO:0007669"/>
    <property type="project" value="UniProtKB-UniRule"/>
</dbReference>
<dbReference type="Pfam" id="PF02142">
    <property type="entry name" value="MGS"/>
    <property type="match status" value="1"/>
</dbReference>
<evidence type="ECO:0000256" key="6">
    <source>
        <dbReference type="ARBA" id="ARBA00022605"/>
    </source>
</evidence>
<dbReference type="EC" id="6.3.5.5" evidence="16"/>
<dbReference type="PRINTS" id="PR00098">
    <property type="entry name" value="CPSASE"/>
</dbReference>
<comment type="subunit">
    <text evidence="16">Composed of two chains; the small (or glutamine) chain promotes the hydrolysis of glutamine to ammonia, which is used by the large (or ammonia) chain to synthesize carbamoyl phosphate. Tetramer of heterodimers (alpha,beta)4.</text>
</comment>
<sequence>MPNRKDIKKILVLGSGPIVIGSAAEFDYSGTQACLTLKELGYEVILVNPNPATIMTDEQIADKVYMEPLTVDFVKWIASIEKPDAIIPNLGGQVALNLCVELHEKGILDRYNIEILSPPIESIIGAEDRDTFKKVMKELGAPMAPSIITNNIEDGIEFAKVIQFPVIIRPSYTMGGSGGGIAKNELELRNILSRGLRLSPIGECMVEKSIAGFKEVEYEVMRDSNDTAIVVCNMENIDPVGIHTGDSMVVAPSLTLTNKQYQMLRDVSLEIIRRFKIEGGCNVQIALDEHSDQFYIIEINPRVSRSSALASKATGYPIARISAMIAVGMTLDEIINPITKNTFASFEPSIDYVVTKLARFPFDKFRSNKADISTYMQATGETMAIGQSFEESFLKSLRSLDAEFKFTWDDKTNYKKEELLEEMNNPTAYRIWQIFNAFRVGATIEEIYQSTKINKFFLNKFENIIKLEKELSENKGSKKAILKAKKYGYSDFAIGKLWGMHEMEIYKFREEAKVKPVFKMIDTCGGEFEAKTNYLYSTYNGFDNESKVSNKKKVIIIGSGPIRIGQGVEFDYSTVHSIWSFKKLGYETIVINNNPETVSTDFSIADKLYFEPINFEEVKEIIDFEKPDGVVLQFGGQTAINVAEYLEKAGVKILGTPVKSMDISEDRKKFEALLSKEKIRQPNSKATMKLEDLPKLALEVGYPVLIRPSYVIGGKGMQVVYNEKELKQYLKLNALDYKDNMILIDKYLAGKEIEVDCVSDGEEILIPGIMEHIEKSGIHSGDSTTVYPTISLKEELKVEIVETTRKLARALKVKGLMNIQYIVYEDKLYVLEVNLRSSRTIPFISKSTKQNVVDMAVQILDGKKIKEISKQVGEYKSNNEKYYVKSPVFSFHKLYKVTDIVLGPEMKSTGESIGIDYNLDKALYKSLLGANFDPLKHSKVILSVSDEEKSQALKIAKNLRRVKIKIYATPGTHKFLKENGIECHVVEKLDGENNIIELIKREQISYIVNIPTSGNASINDARSIRTIALKAGVPVITSMRLGRAIARMTEFMRFLVNEAY</sequence>
<comment type="similarity">
    <text evidence="3 16">Belongs to the CarB family.</text>
</comment>
<keyword evidence="13" id="KW-0464">Manganese</keyword>
<dbReference type="SUPFAM" id="SSF52440">
    <property type="entry name" value="PreATP-grasp domain"/>
    <property type="match status" value="2"/>
</dbReference>
<dbReference type="InterPro" id="IPR005480">
    <property type="entry name" value="CPSase_lsu_oligo"/>
</dbReference>
<dbReference type="SMART" id="SM01096">
    <property type="entry name" value="CPSase_L_D3"/>
    <property type="match status" value="1"/>
</dbReference>
<feature type="binding site" evidence="16">
    <location>
        <position position="779"/>
    </location>
    <ligand>
        <name>ATP</name>
        <dbReference type="ChEBI" id="CHEBI:30616"/>
        <label>2</label>
    </ligand>
</feature>
<dbReference type="InterPro" id="IPR005479">
    <property type="entry name" value="CPAse_ATP-bd"/>
</dbReference>
<dbReference type="Gene3D" id="3.40.50.20">
    <property type="match status" value="2"/>
</dbReference>
<organism evidence="19 20">
    <name type="scientific">Mycoplasma marinum</name>
    <dbReference type="NCBI Taxonomy" id="1937190"/>
    <lineage>
        <taxon>Bacteria</taxon>
        <taxon>Bacillati</taxon>
        <taxon>Mycoplasmatota</taxon>
        <taxon>Mollicutes</taxon>
        <taxon>Mycoplasmataceae</taxon>
        <taxon>Mycoplasma</taxon>
    </lineage>
</organism>
<feature type="binding site" evidence="16">
    <location>
        <position position="820"/>
    </location>
    <ligand>
        <name>Mg(2+)</name>
        <dbReference type="ChEBI" id="CHEBI:18420"/>
        <label>3</label>
    </ligand>
</feature>
<evidence type="ECO:0000256" key="15">
    <source>
        <dbReference type="ARBA" id="ARBA00048816"/>
    </source>
</evidence>
<comment type="caution">
    <text evidence="19">The sequence shown here is derived from an EMBL/GenBank/DDBJ whole genome shotgun (WGS) entry which is preliminary data.</text>
</comment>
<feature type="binding site" evidence="16">
    <location>
        <position position="129"/>
    </location>
    <ligand>
        <name>ATP</name>
        <dbReference type="ChEBI" id="CHEBI:30616"/>
        <label>1</label>
    </ligand>
</feature>
<feature type="binding site" evidence="16">
    <location>
        <position position="832"/>
    </location>
    <ligand>
        <name>Mn(2+)</name>
        <dbReference type="ChEBI" id="CHEBI:29035"/>
        <label>3</label>
    </ligand>
</feature>
<feature type="binding site" evidence="16">
    <location>
        <position position="298"/>
    </location>
    <ligand>
        <name>Mn(2+)</name>
        <dbReference type="ChEBI" id="CHEBI:29035"/>
        <label>2</label>
    </ligand>
</feature>
<feature type="binding site" evidence="16">
    <location>
        <position position="834"/>
    </location>
    <ligand>
        <name>Mn(2+)</name>
        <dbReference type="ChEBI" id="CHEBI:29035"/>
        <label>4</label>
    </ligand>
</feature>
<accession>A0A4R0XLE1</accession>
<comment type="function">
    <text evidence="16">Large subunit of the glutamine-dependent carbamoyl phosphate synthetase (CPSase). CPSase catalyzes the formation of carbamoyl phosphate from the ammonia moiety of glutamine, carbonate, and phosphate donated by ATP, constituting the first step of 2 biosynthetic pathways, one leading to arginine and/or urea and the other to pyrimidine nucleotides. The large subunit (synthetase) binds the substrates ammonia (free or transferred from glutamine from the small subunit), hydrogencarbonate and ATP and carries out an ATP-coupled ligase reaction, activating hydrogencarbonate by forming carboxy phosphate which reacts with ammonia to form carbamoyl phosphate.</text>
</comment>
<keyword evidence="9 16" id="KW-0547">Nucleotide-binding</keyword>
<feature type="binding site" evidence="16">
    <location>
        <position position="284"/>
    </location>
    <ligand>
        <name>Mn(2+)</name>
        <dbReference type="ChEBI" id="CHEBI:29035"/>
        <label>1</label>
    </ligand>
</feature>
<keyword evidence="6 16" id="KW-0028">Amino-acid biosynthesis</keyword>
<dbReference type="UniPathway" id="UPA00070">
    <property type="reaction ID" value="UER00115"/>
</dbReference>
<dbReference type="FunFam" id="3.30.470.20:FF:000026">
    <property type="entry name" value="Carbamoyl-phosphate synthase large chain"/>
    <property type="match status" value="1"/>
</dbReference>
<dbReference type="HAMAP" id="MF_01210_B">
    <property type="entry name" value="CPSase_L_chain_B"/>
    <property type="match status" value="1"/>
</dbReference>
<feature type="binding site" evidence="16">
    <location>
        <position position="746"/>
    </location>
    <ligand>
        <name>ATP</name>
        <dbReference type="ChEBI" id="CHEBI:30616"/>
        <label>2</label>
    </ligand>
</feature>
<evidence type="ECO:0000256" key="14">
    <source>
        <dbReference type="ARBA" id="ARBA00047359"/>
    </source>
</evidence>
<feature type="binding site" evidence="16">
    <location>
        <position position="242"/>
    </location>
    <ligand>
        <name>ATP</name>
        <dbReference type="ChEBI" id="CHEBI:30616"/>
        <label>1</label>
    </ligand>
</feature>
<feature type="binding site" evidence="16">
    <location>
        <position position="832"/>
    </location>
    <ligand>
        <name>Mn(2+)</name>
        <dbReference type="ChEBI" id="CHEBI:29035"/>
        <label>4</label>
    </ligand>
</feature>
<evidence type="ECO:0000256" key="16">
    <source>
        <dbReference type="HAMAP-Rule" id="MF_01210"/>
    </source>
</evidence>
<evidence type="ECO:0000256" key="10">
    <source>
        <dbReference type="ARBA" id="ARBA00022840"/>
    </source>
</evidence>
<evidence type="ECO:0000256" key="3">
    <source>
        <dbReference type="ARBA" id="ARBA00009799"/>
    </source>
</evidence>
<evidence type="ECO:0000256" key="11">
    <source>
        <dbReference type="ARBA" id="ARBA00022842"/>
    </source>
</evidence>
<dbReference type="PROSITE" id="PS00867">
    <property type="entry name" value="CPSASE_2"/>
    <property type="match status" value="2"/>
</dbReference>
<dbReference type="FunFam" id="3.30.470.20:FF:000001">
    <property type="entry name" value="Carbamoyl-phosphate synthase large chain"/>
    <property type="match status" value="1"/>
</dbReference>
<feature type="binding site" evidence="16">
    <location>
        <position position="780"/>
    </location>
    <ligand>
        <name>ATP</name>
        <dbReference type="ChEBI" id="CHEBI:30616"/>
        <label>2</label>
    </ligand>
</feature>
<dbReference type="InterPro" id="IPR006275">
    <property type="entry name" value="CPSase_lsu"/>
</dbReference>
<dbReference type="Gene3D" id="1.10.1030.10">
    <property type="entry name" value="Carbamoyl-phosphate synthetase, large subunit oligomerisation domain"/>
    <property type="match status" value="1"/>
</dbReference>